<dbReference type="PANTHER" id="PTHR37461:SF1">
    <property type="entry name" value="ANTI-SIGMA-K FACTOR RSKA"/>
    <property type="match status" value="1"/>
</dbReference>
<evidence type="ECO:0000256" key="1">
    <source>
        <dbReference type="SAM" id="Coils"/>
    </source>
</evidence>
<dbReference type="RefSeq" id="WP_224478531.1">
    <property type="nucleotide sequence ID" value="NZ_JAIUJS010000004.1"/>
</dbReference>
<proteinExistence type="predicted"/>
<sequence>MDKKKLLDNGLLEQYLLGELNADQCNEIEKLLASDPELKAKYDLLEQDFESMGLENAIEPPVEVKSNILKLVSKTTIPKAKVIKLYSGGNDKYYLGIAASVAGLLLVGSIWMFSQLSEVKQQLNTVESTNSELNNTIDKLNKELNSNTTLYATLSHPDTEQYILKGNTLMPEGKVVSYVNHTTKSVVINAEKLPDLDAEHDYQMWADVEGEMINMGVISKDKNLLAMNYIDHAESLNITIEPAGGNDHPTVSRLVTNIYLN</sequence>
<feature type="coiled-coil region" evidence="1">
    <location>
        <begin position="116"/>
        <end position="150"/>
    </location>
</feature>
<accession>A0ABS7Y0X4</accession>
<dbReference type="Pfam" id="PF10099">
    <property type="entry name" value="RskA_C"/>
    <property type="match status" value="1"/>
</dbReference>
<dbReference type="EMBL" id="JAIUJS010000004">
    <property type="protein sequence ID" value="MCA0153574.1"/>
    <property type="molecule type" value="Genomic_DNA"/>
</dbReference>
<keyword evidence="1" id="KW-0175">Coiled coil</keyword>
<dbReference type="InterPro" id="IPR051474">
    <property type="entry name" value="Anti-sigma-K/W_factor"/>
</dbReference>
<dbReference type="Proteomes" id="UP001198402">
    <property type="component" value="Unassembled WGS sequence"/>
</dbReference>
<evidence type="ECO:0000313" key="5">
    <source>
        <dbReference type="Proteomes" id="UP001198402"/>
    </source>
</evidence>
<dbReference type="PANTHER" id="PTHR37461">
    <property type="entry name" value="ANTI-SIGMA-K FACTOR RSKA"/>
    <property type="match status" value="1"/>
</dbReference>
<reference evidence="5" key="1">
    <citation type="submission" date="2023-07" db="EMBL/GenBank/DDBJ databases">
        <authorList>
            <person name="Yue Y."/>
        </authorList>
    </citation>
    <scope>NUCLEOTIDE SEQUENCE [LARGE SCALE GENOMIC DNA]</scope>
    <source>
        <strain evidence="5">2Y89</strain>
    </source>
</reference>
<name>A0ABS7Y0X4_9FLAO</name>
<keyword evidence="5" id="KW-1185">Reference proteome</keyword>
<gene>
    <name evidence="4" type="ORF">LBV24_10130</name>
</gene>
<keyword evidence="2" id="KW-0812">Transmembrane</keyword>
<feature type="transmembrane region" description="Helical" evidence="2">
    <location>
        <begin position="93"/>
        <end position="113"/>
    </location>
</feature>
<feature type="domain" description="Anti-sigma K factor RskA C-terminal" evidence="3">
    <location>
        <begin position="97"/>
        <end position="250"/>
    </location>
</feature>
<evidence type="ECO:0000313" key="4">
    <source>
        <dbReference type="EMBL" id="MCA0153574.1"/>
    </source>
</evidence>
<organism evidence="4 5">
    <name type="scientific">Winogradskyella vincentii</name>
    <dbReference type="NCBI Taxonomy" id="2877122"/>
    <lineage>
        <taxon>Bacteria</taxon>
        <taxon>Pseudomonadati</taxon>
        <taxon>Bacteroidota</taxon>
        <taxon>Flavobacteriia</taxon>
        <taxon>Flavobacteriales</taxon>
        <taxon>Flavobacteriaceae</taxon>
        <taxon>Winogradskyella</taxon>
    </lineage>
</organism>
<evidence type="ECO:0000259" key="3">
    <source>
        <dbReference type="Pfam" id="PF10099"/>
    </source>
</evidence>
<keyword evidence="2" id="KW-0472">Membrane</keyword>
<evidence type="ECO:0000256" key="2">
    <source>
        <dbReference type="SAM" id="Phobius"/>
    </source>
</evidence>
<comment type="caution">
    <text evidence="4">The sequence shown here is derived from an EMBL/GenBank/DDBJ whole genome shotgun (WGS) entry which is preliminary data.</text>
</comment>
<dbReference type="InterPro" id="IPR018764">
    <property type="entry name" value="RskA_C"/>
</dbReference>
<keyword evidence="2" id="KW-1133">Transmembrane helix</keyword>
<protein>
    <submittedName>
        <fullName evidence="4">Anti-sigma factor</fullName>
    </submittedName>
</protein>